<evidence type="ECO:0000313" key="2">
    <source>
        <dbReference type="EMBL" id="ROT36822.1"/>
    </source>
</evidence>
<evidence type="ECO:0000313" key="3">
    <source>
        <dbReference type="Proteomes" id="UP000272025"/>
    </source>
</evidence>
<reference evidence="2 3" key="1">
    <citation type="journal article" date="2018" name="Mol. Ecol.">
        <title>The obligate alkalophilic soda-lake fungus Sodiomyces alkalinus has shifted to a protein diet.</title>
        <authorList>
            <person name="Grum-Grzhimaylo A.A."/>
            <person name="Falkoski D.L."/>
            <person name="van den Heuvel J."/>
            <person name="Valero-Jimenez C.A."/>
            <person name="Min B."/>
            <person name="Choi I.G."/>
            <person name="Lipzen A."/>
            <person name="Daum C.G."/>
            <person name="Aanen D.K."/>
            <person name="Tsang A."/>
            <person name="Henrissat B."/>
            <person name="Bilanenko E.N."/>
            <person name="de Vries R.P."/>
            <person name="van Kan J.A.L."/>
            <person name="Grigoriev I.V."/>
            <person name="Debets A.J.M."/>
        </authorList>
    </citation>
    <scope>NUCLEOTIDE SEQUENCE [LARGE SCALE GENOMIC DNA]</scope>
    <source>
        <strain evidence="2 3">F11</strain>
    </source>
</reference>
<evidence type="ECO:0000256" key="1">
    <source>
        <dbReference type="SAM" id="SignalP"/>
    </source>
</evidence>
<evidence type="ECO:0008006" key="4">
    <source>
        <dbReference type="Google" id="ProtNLM"/>
    </source>
</evidence>
<dbReference type="RefSeq" id="XP_028464628.1">
    <property type="nucleotide sequence ID" value="XM_028612365.1"/>
</dbReference>
<sequence length="102" mass="10848">MKASMVFLSALAELAAATPAVHKRQGDEISFEDIDLQSLIEQLERAGIDTANVQPNPEQSNCARCVDSCSDAGDAFNFACKVVKCGIQVSRALDRGACCLQA</sequence>
<accession>A0A3N2PQN3</accession>
<keyword evidence="1" id="KW-0732">Signal</keyword>
<keyword evidence="3" id="KW-1185">Reference proteome</keyword>
<dbReference type="GeneID" id="39580843"/>
<dbReference type="Proteomes" id="UP000272025">
    <property type="component" value="Unassembled WGS sequence"/>
</dbReference>
<name>A0A3N2PQN3_SODAK</name>
<dbReference type="EMBL" id="ML119058">
    <property type="protein sequence ID" value="ROT36822.1"/>
    <property type="molecule type" value="Genomic_DNA"/>
</dbReference>
<feature type="signal peptide" evidence="1">
    <location>
        <begin position="1"/>
        <end position="17"/>
    </location>
</feature>
<gene>
    <name evidence="2" type="ORF">SODALDRAFT_335024</name>
</gene>
<proteinExistence type="predicted"/>
<dbReference type="AlphaFoldDB" id="A0A3N2PQN3"/>
<feature type="chain" id="PRO_5018103480" description="Fungal calcium binding protein domain-containing protein" evidence="1">
    <location>
        <begin position="18"/>
        <end position="102"/>
    </location>
</feature>
<organism evidence="2 3">
    <name type="scientific">Sodiomyces alkalinus (strain CBS 110278 / VKM F-3762 / F11)</name>
    <name type="common">Alkaliphilic filamentous fungus</name>
    <dbReference type="NCBI Taxonomy" id="1314773"/>
    <lineage>
        <taxon>Eukaryota</taxon>
        <taxon>Fungi</taxon>
        <taxon>Dikarya</taxon>
        <taxon>Ascomycota</taxon>
        <taxon>Pezizomycotina</taxon>
        <taxon>Sordariomycetes</taxon>
        <taxon>Hypocreomycetidae</taxon>
        <taxon>Glomerellales</taxon>
        <taxon>Plectosphaerellaceae</taxon>
        <taxon>Sodiomyces</taxon>
    </lineage>
</organism>
<protein>
    <recommendedName>
        <fullName evidence="4">Fungal calcium binding protein domain-containing protein</fullName>
    </recommendedName>
</protein>